<dbReference type="EMBL" id="JAACFV010000110">
    <property type="protein sequence ID" value="KAF7505409.1"/>
    <property type="molecule type" value="Genomic_DNA"/>
</dbReference>
<dbReference type="Gene3D" id="3.40.50.720">
    <property type="entry name" value="NAD(P)-binding Rossmann-like Domain"/>
    <property type="match status" value="1"/>
</dbReference>
<dbReference type="SUPFAM" id="SSF51735">
    <property type="entry name" value="NAD(P)-binding Rossmann-fold domains"/>
    <property type="match status" value="1"/>
</dbReference>
<dbReference type="Pfam" id="PF13602">
    <property type="entry name" value="ADH_zinc_N_2"/>
    <property type="match status" value="1"/>
</dbReference>
<reference evidence="3" key="1">
    <citation type="submission" date="2020-02" db="EMBL/GenBank/DDBJ databases">
        <authorList>
            <person name="Palmer J.M."/>
        </authorList>
    </citation>
    <scope>NUCLEOTIDE SEQUENCE</scope>
    <source>
        <strain evidence="3">EPUS1.4</strain>
        <tissue evidence="3">Thallus</tissue>
    </source>
</reference>
<feature type="region of interest" description="Disordered" evidence="1">
    <location>
        <begin position="1"/>
        <end position="22"/>
    </location>
</feature>
<dbReference type="SUPFAM" id="SSF50129">
    <property type="entry name" value="GroES-like"/>
    <property type="match status" value="1"/>
</dbReference>
<dbReference type="AlphaFoldDB" id="A0A8H7ACA9"/>
<accession>A0A8H7ACA9</accession>
<dbReference type="GO" id="GO:0016491">
    <property type="term" value="F:oxidoreductase activity"/>
    <property type="evidence" value="ECO:0007669"/>
    <property type="project" value="InterPro"/>
</dbReference>
<comment type="caution">
    <text evidence="3">The sequence shown here is derived from an EMBL/GenBank/DDBJ whole genome shotgun (WGS) entry which is preliminary data.</text>
</comment>
<dbReference type="InterPro" id="IPR011032">
    <property type="entry name" value="GroES-like_sf"/>
</dbReference>
<dbReference type="SMART" id="SM00829">
    <property type="entry name" value="PKS_ER"/>
    <property type="match status" value="1"/>
</dbReference>
<feature type="domain" description="Enoyl reductase (ER)" evidence="2">
    <location>
        <begin position="23"/>
        <end position="351"/>
    </location>
</feature>
<dbReference type="Gene3D" id="3.90.180.10">
    <property type="entry name" value="Medium-chain alcohol dehydrogenases, catalytic domain"/>
    <property type="match status" value="1"/>
</dbReference>
<protein>
    <recommendedName>
        <fullName evidence="2">Enoyl reductase (ER) domain-containing protein</fullName>
    </recommendedName>
</protein>
<organism evidence="3 4">
    <name type="scientific">Endocarpon pusillum</name>
    <dbReference type="NCBI Taxonomy" id="364733"/>
    <lineage>
        <taxon>Eukaryota</taxon>
        <taxon>Fungi</taxon>
        <taxon>Dikarya</taxon>
        <taxon>Ascomycota</taxon>
        <taxon>Pezizomycotina</taxon>
        <taxon>Eurotiomycetes</taxon>
        <taxon>Chaetothyriomycetidae</taxon>
        <taxon>Verrucariales</taxon>
        <taxon>Verrucariaceae</taxon>
        <taxon>Endocarpon</taxon>
    </lineage>
</organism>
<evidence type="ECO:0000313" key="4">
    <source>
        <dbReference type="Proteomes" id="UP000606974"/>
    </source>
</evidence>
<gene>
    <name evidence="3" type="ORF">GJ744_000955</name>
</gene>
<name>A0A8H7ACA9_9EURO</name>
<dbReference type="InterPro" id="IPR036291">
    <property type="entry name" value="NAD(P)-bd_dom_sf"/>
</dbReference>
<dbReference type="PANTHER" id="PTHR43482:SF4">
    <property type="entry name" value="ALCOHOL DEHYDROGENASE, PUTATIVE (AFU_ORTHOLOGUE AFUA_7G06260)-RELATED"/>
    <property type="match status" value="1"/>
</dbReference>
<keyword evidence="4" id="KW-1185">Reference proteome</keyword>
<dbReference type="Pfam" id="PF08240">
    <property type="entry name" value="ADH_N"/>
    <property type="match status" value="1"/>
</dbReference>
<dbReference type="InterPro" id="IPR052585">
    <property type="entry name" value="Lipid_raft_assoc_Zn_ADH"/>
</dbReference>
<evidence type="ECO:0000259" key="2">
    <source>
        <dbReference type="SMART" id="SM00829"/>
    </source>
</evidence>
<dbReference type="Proteomes" id="UP000606974">
    <property type="component" value="Unassembled WGS sequence"/>
</dbReference>
<dbReference type="CDD" id="cd05289">
    <property type="entry name" value="MDR_like_2"/>
    <property type="match status" value="1"/>
</dbReference>
<proteinExistence type="predicted"/>
<evidence type="ECO:0000256" key="1">
    <source>
        <dbReference type="SAM" id="MobiDB-lite"/>
    </source>
</evidence>
<evidence type="ECO:0000313" key="3">
    <source>
        <dbReference type="EMBL" id="KAF7505409.1"/>
    </source>
</evidence>
<dbReference type="InterPro" id="IPR020843">
    <property type="entry name" value="ER"/>
</dbReference>
<dbReference type="InterPro" id="IPR013154">
    <property type="entry name" value="ADH-like_N"/>
</dbReference>
<dbReference type="PANTHER" id="PTHR43482">
    <property type="entry name" value="PROTEIN AST1-RELATED"/>
    <property type="match status" value="1"/>
</dbReference>
<sequence>MQAIRVHPPESETEPPFSAANPAPSAALVLDTIPIPTLDKPGQLLIRVHATSVTRAELTWPETYSTDLPLLGHDLAGTVVEVQDDPGTNENRTDSDLKPGDEVYGMLDMSKGSTWAEFAIAWTDQVALKPKLLSWAESAAVPVSALTAWQALFVKAGVTPPDFSSITRTESRTMDQGESARKIAVTGANGAVGTYLVQLAALAGMHVVAVSSSKTRDEEFLKSLGATGVLQYEDLYHVNNQYDIIIDAVGGEILKRCWSSVKDDGILISIESSSSDFVRNHREETFTHDKQGVRALFFIVEPSRKNLEQLSVALDRGLLDVYVAHEMPLHEARAAYELANGRLQRRGKVVLTL</sequence>
<dbReference type="OrthoDB" id="3509362at2759"/>